<evidence type="ECO:0000256" key="3">
    <source>
        <dbReference type="SAM" id="Phobius"/>
    </source>
</evidence>
<dbReference type="PANTHER" id="PTHR47523:SF1">
    <property type="entry name" value="F21O3.11 PROTEIN"/>
    <property type="match status" value="1"/>
</dbReference>
<dbReference type="SUPFAM" id="SSF53474">
    <property type="entry name" value="alpha/beta-Hydrolases"/>
    <property type="match status" value="1"/>
</dbReference>
<dbReference type="InterPro" id="IPR002921">
    <property type="entry name" value="Fungal_lipase-type"/>
</dbReference>
<organism evidence="5">
    <name type="scientific">Opuntia streptacantha</name>
    <name type="common">Prickly pear cactus</name>
    <name type="synonym">Opuntia cardona</name>
    <dbReference type="NCBI Taxonomy" id="393608"/>
    <lineage>
        <taxon>Eukaryota</taxon>
        <taxon>Viridiplantae</taxon>
        <taxon>Streptophyta</taxon>
        <taxon>Embryophyta</taxon>
        <taxon>Tracheophyta</taxon>
        <taxon>Spermatophyta</taxon>
        <taxon>Magnoliopsida</taxon>
        <taxon>eudicotyledons</taxon>
        <taxon>Gunneridae</taxon>
        <taxon>Pentapetalae</taxon>
        <taxon>Caryophyllales</taxon>
        <taxon>Cactineae</taxon>
        <taxon>Cactaceae</taxon>
        <taxon>Opuntioideae</taxon>
        <taxon>Opuntia</taxon>
    </lineage>
</organism>
<feature type="region of interest" description="Disordered" evidence="2">
    <location>
        <begin position="343"/>
        <end position="365"/>
    </location>
</feature>
<evidence type="ECO:0000313" key="5">
    <source>
        <dbReference type="EMBL" id="MBA4615513.1"/>
    </source>
</evidence>
<dbReference type="InterPro" id="IPR029058">
    <property type="entry name" value="AB_hydrolase_fold"/>
</dbReference>
<dbReference type="GO" id="GO:0006629">
    <property type="term" value="P:lipid metabolic process"/>
    <property type="evidence" value="ECO:0007669"/>
    <property type="project" value="InterPro"/>
</dbReference>
<name>A0A7C8YDK3_OPUST</name>
<dbReference type="GO" id="GO:0016787">
    <property type="term" value="F:hydrolase activity"/>
    <property type="evidence" value="ECO:0007669"/>
    <property type="project" value="UniProtKB-KW"/>
</dbReference>
<accession>A0A7C8YDK3</accession>
<keyword evidence="1" id="KW-0378">Hydrolase</keyword>
<dbReference type="EMBL" id="GISG01007742">
    <property type="protein sequence ID" value="MBA4615513.1"/>
    <property type="molecule type" value="Transcribed_RNA"/>
</dbReference>
<evidence type="ECO:0000259" key="4">
    <source>
        <dbReference type="Pfam" id="PF01764"/>
    </source>
</evidence>
<evidence type="ECO:0000256" key="2">
    <source>
        <dbReference type="SAM" id="MobiDB-lite"/>
    </source>
</evidence>
<feature type="compositionally biased region" description="Basic and acidic residues" evidence="2">
    <location>
        <begin position="347"/>
        <end position="357"/>
    </location>
</feature>
<protein>
    <recommendedName>
        <fullName evidence="4">Fungal lipase-type domain-containing protein</fullName>
    </recommendedName>
</protein>
<reference evidence="5" key="2">
    <citation type="submission" date="2020-07" db="EMBL/GenBank/DDBJ databases">
        <authorList>
            <person name="Vera ALvarez R."/>
            <person name="Arias-Moreno D.M."/>
            <person name="Jimenez-Jacinto V."/>
            <person name="Jimenez-Bremont J.F."/>
            <person name="Swaminathan K."/>
            <person name="Moose S.P."/>
            <person name="Guerrero-Gonzalez M.L."/>
            <person name="Marino-Ramirez L."/>
            <person name="Landsman D."/>
            <person name="Rodriguez-Kessler M."/>
            <person name="Delgado-Sanchez P."/>
        </authorList>
    </citation>
    <scope>NUCLEOTIDE SEQUENCE</scope>
    <source>
        <tissue evidence="5">Cladode</tissue>
    </source>
</reference>
<keyword evidence="3" id="KW-0812">Transmembrane</keyword>
<dbReference type="Gene3D" id="3.40.50.300">
    <property type="entry name" value="P-loop containing nucleotide triphosphate hydrolases"/>
    <property type="match status" value="1"/>
</dbReference>
<sequence length="1038" mass="114478">MNVEGLQRRVETWIKDQGWRMPELQLPAMPQMPWVGVRWPPWSSDREHRKKLQEEYERRRKQLQDLCRAVKAESVSDLQEILCCMVLSECVYKRPASELIRAVNKFKADFGGQIVCLERVQPSLDHVPHRYLLAEAGDTLFASFIGTKQYKDVVVDANILQGALFHEDEMEDVEEAEVAEVDVTNGRQGNAETHRKTLEAKPKQLNRKIKPAAHRGFMARAKGIPALELYRLAQKKKCKLVLCGHSLGGAVAALATLAILRVLAASSSLKENEKFQVKCITFSQPPVGNAALRDYVNRKGWQHYFKSYCIPEDLIPRFLSPAYFHHYNAQTATATIDTGTATSLTTKKGDEREESRAGKLKYNQGEKLKKSGGEQLVLGLGPVQTPFWRLSRLVPIEGIRKHLTGQKGNQVSVKTSVPDFATSLNQNIDTPHSLEIEEGSDSVSLKPMSKSSERVLDSGTAEKPTERSSNSGVDGRSWGPVPYLPSYVPFGQLYLLGTTSVESLSDAEYSKLMSVKSVIAELKERFQSHSMRSYRSRFQRIYDMCMSDSPASFLGIEQLQQFPHLQQWLGLSVAGTVELGHIVESPSIRTAVSIVPLGWMGTPGEKNADPLKVDITGSELHLCSLVQAQVNGSWCSTTVETVPPAPAYSSSGEQQSELQKMRVLIGAPLKHPPKHLVIGEALLPVFPSIDSESINLKAQQILGALSESNFIHPPGLSNFVVYCTTDFATVSKEVDIRTRRVRLVGLEGAGKTSLFKAILSKGKKYTASAGEGLQPEADIKEGIVGGLCYMDSAGVNLQELTAEAARLKDELWMGIRDLSRKIDLVVLVHNLAHQIPRYNDPSTSQQRPALSLLLDEAKALGVPWVLAITNKFSVSAHQQREAIDAVLMAYQASSSNTEIVNSCPYVIHTAYASLPSVGVREDAGRGMIPQGIVFGPLNFVRRPFQRKATILPVEGVDSFCQRVHRELRSHEESSFEEFSKDRLLLELSRDRAREAGGKTDTQDRANSISAATIGASLGAGLGIVLAVVMGAASAWRKP</sequence>
<dbReference type="InterPro" id="IPR027417">
    <property type="entry name" value="P-loop_NTPase"/>
</dbReference>
<dbReference type="SUPFAM" id="SSF52540">
    <property type="entry name" value="P-loop containing nucleoside triphosphate hydrolases"/>
    <property type="match status" value="1"/>
</dbReference>
<keyword evidence="3" id="KW-1133">Transmembrane helix</keyword>
<dbReference type="PANTHER" id="PTHR47523">
    <property type="entry name" value="F21O3.11 PROTEIN"/>
    <property type="match status" value="1"/>
</dbReference>
<dbReference type="EMBL" id="GISG01007741">
    <property type="protein sequence ID" value="MBA4615512.1"/>
    <property type="molecule type" value="Transcribed_RNA"/>
</dbReference>
<feature type="domain" description="Fungal lipase-type" evidence="4">
    <location>
        <begin position="210"/>
        <end position="318"/>
    </location>
</feature>
<evidence type="ECO:0000256" key="1">
    <source>
        <dbReference type="ARBA" id="ARBA00022801"/>
    </source>
</evidence>
<dbReference type="Gene3D" id="3.40.50.1820">
    <property type="entry name" value="alpha/beta hydrolase"/>
    <property type="match status" value="1"/>
</dbReference>
<feature type="transmembrane region" description="Helical" evidence="3">
    <location>
        <begin position="1013"/>
        <end position="1035"/>
    </location>
</feature>
<dbReference type="AlphaFoldDB" id="A0A7C8YDK3"/>
<dbReference type="Pfam" id="PF01764">
    <property type="entry name" value="Lipase_3"/>
    <property type="match status" value="1"/>
</dbReference>
<feature type="region of interest" description="Disordered" evidence="2">
    <location>
        <begin position="423"/>
        <end position="475"/>
    </location>
</feature>
<keyword evidence="3" id="KW-0472">Membrane</keyword>
<proteinExistence type="predicted"/>
<reference evidence="5" key="1">
    <citation type="journal article" date="2013" name="J. Plant Res.">
        <title>Effect of fungi and light on seed germination of three Opuntia species from semiarid lands of central Mexico.</title>
        <authorList>
            <person name="Delgado-Sanchez P."/>
            <person name="Jimenez-Bremont J.F."/>
            <person name="Guerrero-Gonzalez Mde L."/>
            <person name="Flores J."/>
        </authorList>
    </citation>
    <scope>NUCLEOTIDE SEQUENCE</scope>
    <source>
        <tissue evidence="5">Cladode</tissue>
    </source>
</reference>